<evidence type="ECO:0000256" key="1">
    <source>
        <dbReference type="ARBA" id="ARBA00004196"/>
    </source>
</evidence>
<dbReference type="Pfam" id="PF13205">
    <property type="entry name" value="Big_5"/>
    <property type="match status" value="1"/>
</dbReference>
<dbReference type="Pfam" id="PF18316">
    <property type="entry name" value="S-l_SbsC_C"/>
    <property type="match status" value="1"/>
</dbReference>
<proteinExistence type="predicted"/>
<dbReference type="InterPro" id="IPR040751">
    <property type="entry name" value="SbsC_C"/>
</dbReference>
<feature type="domain" description="SbsA Ig-like" evidence="4">
    <location>
        <begin position="733"/>
        <end position="846"/>
    </location>
</feature>
<evidence type="ECO:0000259" key="5">
    <source>
        <dbReference type="Pfam" id="PF18316"/>
    </source>
</evidence>
<reference evidence="7 8" key="1">
    <citation type="submission" date="2019-07" db="EMBL/GenBank/DDBJ databases">
        <authorList>
            <person name="Kim J.K."/>
            <person name="Cheong H.-M."/>
            <person name="Choi Y."/>
            <person name="Hwang K.J."/>
            <person name="Lee S."/>
            <person name="Choi C."/>
        </authorList>
    </citation>
    <scope>NUCLEOTIDE SEQUENCE [LARGE SCALE GENOMIC DNA]</scope>
    <source>
        <strain evidence="7 8">KS 22</strain>
    </source>
</reference>
<name>A0A7G5BZD9_9BACL</name>
<protein>
    <recommendedName>
        <fullName evidence="9">SbsA Ig-like domain-containing protein</fullName>
    </recommendedName>
</protein>
<dbReference type="InterPro" id="IPR013378">
    <property type="entry name" value="InlB-like_B-rpt"/>
</dbReference>
<evidence type="ECO:0000256" key="2">
    <source>
        <dbReference type="ARBA" id="ARBA00022729"/>
    </source>
</evidence>
<keyword evidence="8" id="KW-1185">Reference proteome</keyword>
<keyword evidence="2" id="KW-0732">Signal</keyword>
<evidence type="ECO:0008006" key="9">
    <source>
        <dbReference type="Google" id="ProtNLM"/>
    </source>
</evidence>
<feature type="compositionally biased region" description="Low complexity" evidence="3">
    <location>
        <begin position="205"/>
        <end position="214"/>
    </location>
</feature>
<dbReference type="InterPro" id="IPR046780">
    <property type="entry name" value="aBig_2"/>
</dbReference>
<dbReference type="AlphaFoldDB" id="A0A7G5BZD9"/>
<dbReference type="Pfam" id="PF09479">
    <property type="entry name" value="Flg_new"/>
    <property type="match status" value="1"/>
</dbReference>
<evidence type="ECO:0000256" key="3">
    <source>
        <dbReference type="SAM" id="MobiDB-lite"/>
    </source>
</evidence>
<dbReference type="KEGG" id="cchl:FPL14_14810"/>
<feature type="region of interest" description="Disordered" evidence="3">
    <location>
        <begin position="193"/>
        <end position="229"/>
    </location>
</feature>
<feature type="domain" description="S-layer protein SbsC C-terminal" evidence="5">
    <location>
        <begin position="867"/>
        <end position="942"/>
    </location>
</feature>
<dbReference type="InterPro" id="IPR042229">
    <property type="entry name" value="Listeria/Bacterioides_rpt_sf"/>
</dbReference>
<comment type="subcellular location">
    <subcellularLocation>
        <location evidence="1">Cell envelope</location>
    </subcellularLocation>
</comment>
<dbReference type="GO" id="GO:0030313">
    <property type="term" value="C:cell envelope"/>
    <property type="evidence" value="ECO:0007669"/>
    <property type="project" value="UniProtKB-SubCell"/>
</dbReference>
<feature type="domain" description="Atrophied bacterial Ig" evidence="6">
    <location>
        <begin position="652"/>
        <end position="730"/>
    </location>
</feature>
<dbReference type="EMBL" id="CP041969">
    <property type="protein sequence ID" value="QMV42323.1"/>
    <property type="molecule type" value="Genomic_DNA"/>
</dbReference>
<dbReference type="NCBIfam" id="TIGR02543">
    <property type="entry name" value="List_Bact_rpt"/>
    <property type="match status" value="1"/>
</dbReference>
<gene>
    <name evidence="7" type="ORF">FPL14_14810</name>
</gene>
<dbReference type="Proteomes" id="UP000515679">
    <property type="component" value="Chromosome"/>
</dbReference>
<dbReference type="Gene3D" id="2.60.40.4270">
    <property type="entry name" value="Listeria-Bacteroides repeat domain"/>
    <property type="match status" value="1"/>
</dbReference>
<dbReference type="RefSeq" id="WP_182303715.1">
    <property type="nucleotide sequence ID" value="NZ_CP041969.1"/>
</dbReference>
<accession>A0A7G5BZD9</accession>
<evidence type="ECO:0000259" key="4">
    <source>
        <dbReference type="Pfam" id="PF13205"/>
    </source>
</evidence>
<dbReference type="Pfam" id="PF20578">
    <property type="entry name" value="aBig_2"/>
    <property type="match status" value="1"/>
</dbReference>
<sequence>MEGNVTIAAADVTLRNMTIMGDLIIDKSVGDGDVTINKVNVKGDAIVQGGGEDSVHFVDSILATIIADKESGTVRIVVEGKSSVETVTVLSNAIIEILDTAGISLVELASHLPPGANVELHGKFNKVDVNAASIKVEIPQGSIEHMHVGSAAGGTSINVGKDAAIIKLVLDAVVKLLGQGKIKSATVNAGAKGTTFEKQPEKMEGAGASAMPLSAGGGSGGGGSGGGPAPTTPTAFTVTFDLNGAAGTNPTAQGGASGTTLPVNPTRAGYAFIGWATASSATTADFTSTTAVTRAITVYAVWQEVTLAHNVTGDAKTFIPLIEGYEPGTQKTATVTVTATGANTNVTATLSGTNANSFVLTENMTDLANDATGTFTVKAMDGLTAGTYTATVTITSIEFTAGRTFTVIQEVLDATATPLEAATAAVVVAEESLAQEDVEAAQVLVTALADGQDKDALQNRLDAVQDEIDATAAVATAESTKEQADVDAALVLVTALADSQAKTNLLARLAAVQVVIDKAAAQVVIALIANLNVESETLNLEVGAAKLAYIALTPSQKALVTNLSILEAAEEIVNFRVAAAYVENTIDILTGLDNQTPEFVQYAVWAREGYEALLQEQQALVRNYNTLLAAEAAITEQMEDAKTDLDDADLLNGNSALNNITANLTLPTSGSNGTTISWTSNNGVIAVDGTVIRPVNGSGDYDVELTATISKGTVKAKVSVTKIFNVTVKELPDTTALTLLSFTPADSALDVAIDANLVLTFSKNVTAVAGKNIVIFNTDNDTVVATIAANDTTQVTVNNKIVTINPASDLANRTRYYVFVAEGAFKDAANNTYTGIDDVETWNFRTVAVAATGLTVTATDDDANSDHTRITIAETAGSGNSFMYKIRNTDPDSPYVGDEIATDDFDWMSITSGASIQVSNGFYVLVVEVNVDRLIVRYGKTQAIVEAD</sequence>
<organism evidence="7 8">
    <name type="scientific">Cohnella cholangitidis</name>
    <dbReference type="NCBI Taxonomy" id="2598458"/>
    <lineage>
        <taxon>Bacteria</taxon>
        <taxon>Bacillati</taxon>
        <taxon>Bacillota</taxon>
        <taxon>Bacilli</taxon>
        <taxon>Bacillales</taxon>
        <taxon>Paenibacillaceae</taxon>
        <taxon>Cohnella</taxon>
    </lineage>
</organism>
<dbReference type="InterPro" id="IPR032812">
    <property type="entry name" value="SbsA_Ig"/>
</dbReference>
<feature type="compositionally biased region" description="Gly residues" evidence="3">
    <location>
        <begin position="215"/>
        <end position="228"/>
    </location>
</feature>
<evidence type="ECO:0000313" key="7">
    <source>
        <dbReference type="EMBL" id="QMV42323.1"/>
    </source>
</evidence>
<evidence type="ECO:0000259" key="6">
    <source>
        <dbReference type="Pfam" id="PF20578"/>
    </source>
</evidence>
<evidence type="ECO:0000313" key="8">
    <source>
        <dbReference type="Proteomes" id="UP000515679"/>
    </source>
</evidence>